<evidence type="ECO:0000259" key="2">
    <source>
        <dbReference type="Pfam" id="PF09832"/>
    </source>
</evidence>
<dbReference type="InterPro" id="IPR018637">
    <property type="entry name" value="DUF2059"/>
</dbReference>
<dbReference type="OrthoDB" id="7841298at2"/>
<accession>A0A1H6QH53</accession>
<feature type="chain" id="PRO_5011633934" description="DUF2059 domain-containing protein" evidence="1">
    <location>
        <begin position="22"/>
        <end position="270"/>
    </location>
</feature>
<protein>
    <recommendedName>
        <fullName evidence="2">DUF2059 domain-containing protein</fullName>
    </recommendedName>
</protein>
<name>A0A1H6QH53_9RHOB</name>
<organism evidence="3 4">
    <name type="scientific">Cribrihabitans marinus</name>
    <dbReference type="NCBI Taxonomy" id="1227549"/>
    <lineage>
        <taxon>Bacteria</taxon>
        <taxon>Pseudomonadati</taxon>
        <taxon>Pseudomonadota</taxon>
        <taxon>Alphaproteobacteria</taxon>
        <taxon>Rhodobacterales</taxon>
        <taxon>Paracoccaceae</taxon>
        <taxon>Cribrihabitans</taxon>
    </lineage>
</organism>
<dbReference type="RefSeq" id="WP_092361329.1">
    <property type="nucleotide sequence ID" value="NZ_BMGV01000001.1"/>
</dbReference>
<dbReference type="Proteomes" id="UP000199379">
    <property type="component" value="Unassembled WGS sequence"/>
</dbReference>
<feature type="domain" description="DUF2059" evidence="2">
    <location>
        <begin position="78"/>
        <end position="134"/>
    </location>
</feature>
<gene>
    <name evidence="3" type="ORF">SAMN05444007_10128</name>
</gene>
<evidence type="ECO:0000313" key="3">
    <source>
        <dbReference type="EMBL" id="SEI39537.1"/>
    </source>
</evidence>
<reference evidence="3 4" key="1">
    <citation type="submission" date="2016-10" db="EMBL/GenBank/DDBJ databases">
        <authorList>
            <person name="de Groot N.N."/>
        </authorList>
    </citation>
    <scope>NUCLEOTIDE SEQUENCE [LARGE SCALE GENOMIC DNA]</scope>
    <source>
        <strain evidence="3 4">DSM 29340</strain>
    </source>
</reference>
<evidence type="ECO:0000256" key="1">
    <source>
        <dbReference type="SAM" id="SignalP"/>
    </source>
</evidence>
<dbReference type="Pfam" id="PF09832">
    <property type="entry name" value="DUF2059"/>
    <property type="match status" value="1"/>
</dbReference>
<keyword evidence="1" id="KW-0732">Signal</keyword>
<proteinExistence type="predicted"/>
<dbReference type="EMBL" id="FNYD01000001">
    <property type="protein sequence ID" value="SEI39537.1"/>
    <property type="molecule type" value="Genomic_DNA"/>
</dbReference>
<dbReference type="AlphaFoldDB" id="A0A1H6QH53"/>
<feature type="signal peptide" evidence="1">
    <location>
        <begin position="1"/>
        <end position="21"/>
    </location>
</feature>
<keyword evidence="4" id="KW-1185">Reference proteome</keyword>
<sequence>MLRSLIAAAGVALLSAGPVPAREAAAELAEVLRLQEVAEILHDEGLAYGESLDADMLGGEGGAFFRQRVEQIYATGPMVETMRGALADTMTEAQIDQTAQFFAGELGQTILSLENSARRAFSDPEVEETMRDRVEAAGRDDPRIALIGEYIRTNQLIERNVEGAISSDYSFYRGLADGRQGRRDDRMMLSDLFSRRDETRAETEDWLYGFLSLAYQPLSEAEMRENIAFSASPAGQALNAALFEGFDRLYDRISYDLGQAVARAMGASEL</sequence>
<dbReference type="STRING" id="1227549.SAMN05444007_10128"/>
<evidence type="ECO:0000313" key="4">
    <source>
        <dbReference type="Proteomes" id="UP000199379"/>
    </source>
</evidence>